<evidence type="ECO:0000256" key="4">
    <source>
        <dbReference type="ARBA" id="ARBA00022741"/>
    </source>
</evidence>
<dbReference type="GO" id="GO:0004674">
    <property type="term" value="F:protein serine/threonine kinase activity"/>
    <property type="evidence" value="ECO:0007669"/>
    <property type="project" value="UniProtKB-KW"/>
</dbReference>
<dbReference type="PROSITE" id="PS00108">
    <property type="entry name" value="PROTEIN_KINASE_ST"/>
    <property type="match status" value="1"/>
</dbReference>
<keyword evidence="6 9" id="KW-0067">ATP-binding</keyword>
<dbReference type="SUPFAM" id="SSF56112">
    <property type="entry name" value="Protein kinase-like (PK-like)"/>
    <property type="match status" value="1"/>
</dbReference>
<evidence type="ECO:0000256" key="10">
    <source>
        <dbReference type="RuleBase" id="RU000304"/>
    </source>
</evidence>
<evidence type="ECO:0000259" key="11">
    <source>
        <dbReference type="PROSITE" id="PS50011"/>
    </source>
</evidence>
<evidence type="ECO:0000256" key="3">
    <source>
        <dbReference type="ARBA" id="ARBA00022679"/>
    </source>
</evidence>
<dbReference type="SMART" id="SM00220">
    <property type="entry name" value="S_TKc"/>
    <property type="match status" value="1"/>
</dbReference>
<evidence type="ECO:0000256" key="5">
    <source>
        <dbReference type="ARBA" id="ARBA00022777"/>
    </source>
</evidence>
<gene>
    <name evidence="12" type="ORF">BDN70DRAFT_915988</name>
</gene>
<proteinExistence type="inferred from homology"/>
<dbReference type="Pfam" id="PF00069">
    <property type="entry name" value="Pkinase"/>
    <property type="match status" value="1"/>
</dbReference>
<keyword evidence="2 10" id="KW-0723">Serine/threonine-protein kinase</keyword>
<evidence type="ECO:0000256" key="1">
    <source>
        <dbReference type="ARBA" id="ARBA00012513"/>
    </source>
</evidence>
<evidence type="ECO:0000313" key="12">
    <source>
        <dbReference type="EMBL" id="KAF9471817.1"/>
    </source>
</evidence>
<feature type="domain" description="Protein kinase" evidence="11">
    <location>
        <begin position="64"/>
        <end position="392"/>
    </location>
</feature>
<name>A0A9P6CMJ2_9AGAR</name>
<dbReference type="PANTHER" id="PTHR47634">
    <property type="entry name" value="PROTEIN KINASE DOMAIN-CONTAINING PROTEIN-RELATED"/>
    <property type="match status" value="1"/>
</dbReference>
<dbReference type="AlphaFoldDB" id="A0A9P6CMJ2"/>
<comment type="caution">
    <text evidence="12">The sequence shown here is derived from an EMBL/GenBank/DDBJ whole genome shotgun (WGS) entry which is preliminary data.</text>
</comment>
<organism evidence="12 13">
    <name type="scientific">Pholiota conissans</name>
    <dbReference type="NCBI Taxonomy" id="109636"/>
    <lineage>
        <taxon>Eukaryota</taxon>
        <taxon>Fungi</taxon>
        <taxon>Dikarya</taxon>
        <taxon>Basidiomycota</taxon>
        <taxon>Agaricomycotina</taxon>
        <taxon>Agaricomycetes</taxon>
        <taxon>Agaricomycetidae</taxon>
        <taxon>Agaricales</taxon>
        <taxon>Agaricineae</taxon>
        <taxon>Strophariaceae</taxon>
        <taxon>Pholiota</taxon>
    </lineage>
</organism>
<dbReference type="Gene3D" id="1.10.510.10">
    <property type="entry name" value="Transferase(Phosphotransferase) domain 1"/>
    <property type="match status" value="1"/>
</dbReference>
<dbReference type="GO" id="GO:0000245">
    <property type="term" value="P:spliceosomal complex assembly"/>
    <property type="evidence" value="ECO:0007669"/>
    <property type="project" value="TreeGrafter"/>
</dbReference>
<keyword evidence="5 12" id="KW-0418">Kinase</keyword>
<evidence type="ECO:0000256" key="6">
    <source>
        <dbReference type="ARBA" id="ARBA00022840"/>
    </source>
</evidence>
<dbReference type="OrthoDB" id="5979581at2759"/>
<dbReference type="InterPro" id="IPR000719">
    <property type="entry name" value="Prot_kinase_dom"/>
</dbReference>
<dbReference type="InterPro" id="IPR008271">
    <property type="entry name" value="Ser/Thr_kinase_AS"/>
</dbReference>
<evidence type="ECO:0000256" key="9">
    <source>
        <dbReference type="PROSITE-ProRule" id="PRU10141"/>
    </source>
</evidence>
<evidence type="ECO:0000256" key="2">
    <source>
        <dbReference type="ARBA" id="ARBA00022527"/>
    </source>
</evidence>
<accession>A0A9P6CMJ2</accession>
<keyword evidence="3" id="KW-0808">Transferase</keyword>
<dbReference type="Gene3D" id="3.30.200.20">
    <property type="entry name" value="Phosphorylase Kinase, domain 1"/>
    <property type="match status" value="1"/>
</dbReference>
<dbReference type="PROSITE" id="PS50011">
    <property type="entry name" value="PROTEIN_KINASE_DOM"/>
    <property type="match status" value="1"/>
</dbReference>
<dbReference type="InterPro" id="IPR017441">
    <property type="entry name" value="Protein_kinase_ATP_BS"/>
</dbReference>
<evidence type="ECO:0000256" key="7">
    <source>
        <dbReference type="ARBA" id="ARBA00047899"/>
    </source>
</evidence>
<comment type="catalytic activity">
    <reaction evidence="8">
        <text>L-seryl-[protein] + ATP = O-phospho-L-seryl-[protein] + ADP + H(+)</text>
        <dbReference type="Rhea" id="RHEA:17989"/>
        <dbReference type="Rhea" id="RHEA-COMP:9863"/>
        <dbReference type="Rhea" id="RHEA-COMP:11604"/>
        <dbReference type="ChEBI" id="CHEBI:15378"/>
        <dbReference type="ChEBI" id="CHEBI:29999"/>
        <dbReference type="ChEBI" id="CHEBI:30616"/>
        <dbReference type="ChEBI" id="CHEBI:83421"/>
        <dbReference type="ChEBI" id="CHEBI:456216"/>
        <dbReference type="EC" id="2.7.11.1"/>
    </reaction>
</comment>
<comment type="catalytic activity">
    <reaction evidence="7">
        <text>L-threonyl-[protein] + ATP = O-phospho-L-threonyl-[protein] + ADP + H(+)</text>
        <dbReference type="Rhea" id="RHEA:46608"/>
        <dbReference type="Rhea" id="RHEA-COMP:11060"/>
        <dbReference type="Rhea" id="RHEA-COMP:11605"/>
        <dbReference type="ChEBI" id="CHEBI:15378"/>
        <dbReference type="ChEBI" id="CHEBI:30013"/>
        <dbReference type="ChEBI" id="CHEBI:30616"/>
        <dbReference type="ChEBI" id="CHEBI:61977"/>
        <dbReference type="ChEBI" id="CHEBI:456216"/>
        <dbReference type="EC" id="2.7.11.1"/>
    </reaction>
</comment>
<keyword evidence="4 9" id="KW-0547">Nucleotide-binding</keyword>
<dbReference type="GO" id="GO:0005524">
    <property type="term" value="F:ATP binding"/>
    <property type="evidence" value="ECO:0007669"/>
    <property type="project" value="UniProtKB-UniRule"/>
</dbReference>
<evidence type="ECO:0000313" key="13">
    <source>
        <dbReference type="Proteomes" id="UP000807469"/>
    </source>
</evidence>
<dbReference type="PANTHER" id="PTHR47634:SF9">
    <property type="entry name" value="PROTEIN KINASE DOMAIN-CONTAINING PROTEIN-RELATED"/>
    <property type="match status" value="1"/>
</dbReference>
<dbReference type="GO" id="GO:0050684">
    <property type="term" value="P:regulation of mRNA processing"/>
    <property type="evidence" value="ECO:0007669"/>
    <property type="project" value="TreeGrafter"/>
</dbReference>
<sequence>MSKFLSGLWNALRGRPTEPRNQALTPSAPLSIIIRHNDNSEPQYRYEPGGYHLLRPGEVYNQRYEVIRKLGWGSYSTVWLVKDKRDQSLAAMKVLVGDMTIADKKGDWDELGMLSVIRDTNPQSQGYRHIYQLIDNFVHEGPNGNHVCLVLEAMHLSVLDVYRAFPGAMPLLLLKRICKHILFALRYLHEECGIIHTDLKGDNILLSGSPLEKEQLDIAVNDDYLMSKTFKLSDFGAANMMSNRFAQVIQPEILRSPEVIIGADWDTKTDIWNLGCIIYEFARGSKLFDPYWDTDNSGMSPTETHLSQMAGLCGEFPPEFLASCRKSNTYFDDQGSLLRGAGRYSVTLENLLGRAGHPPMEIREVAAFLSLMLTINPKERWSATQLLDHPWLRSVEE</sequence>
<protein>
    <recommendedName>
        <fullName evidence="1">non-specific serine/threonine protein kinase</fullName>
        <ecNumber evidence="1">2.7.11.1</ecNumber>
    </recommendedName>
</protein>
<dbReference type="EMBL" id="MU155618">
    <property type="protein sequence ID" value="KAF9471817.1"/>
    <property type="molecule type" value="Genomic_DNA"/>
</dbReference>
<evidence type="ECO:0000256" key="8">
    <source>
        <dbReference type="ARBA" id="ARBA00048679"/>
    </source>
</evidence>
<comment type="similarity">
    <text evidence="10">Belongs to the protein kinase superfamily.</text>
</comment>
<dbReference type="PROSITE" id="PS00107">
    <property type="entry name" value="PROTEIN_KINASE_ATP"/>
    <property type="match status" value="1"/>
</dbReference>
<feature type="binding site" evidence="9">
    <location>
        <position position="93"/>
    </location>
    <ligand>
        <name>ATP</name>
        <dbReference type="ChEBI" id="CHEBI:30616"/>
    </ligand>
</feature>
<dbReference type="InterPro" id="IPR011009">
    <property type="entry name" value="Kinase-like_dom_sf"/>
</dbReference>
<dbReference type="InterPro" id="IPR051334">
    <property type="entry name" value="SRPK"/>
</dbReference>
<reference evidence="12" key="1">
    <citation type="submission" date="2020-11" db="EMBL/GenBank/DDBJ databases">
        <authorList>
            <consortium name="DOE Joint Genome Institute"/>
            <person name="Ahrendt S."/>
            <person name="Riley R."/>
            <person name="Andreopoulos W."/>
            <person name="Labutti K."/>
            <person name="Pangilinan J."/>
            <person name="Ruiz-Duenas F.J."/>
            <person name="Barrasa J.M."/>
            <person name="Sanchez-Garcia M."/>
            <person name="Camarero S."/>
            <person name="Miyauchi S."/>
            <person name="Serrano A."/>
            <person name="Linde D."/>
            <person name="Babiker R."/>
            <person name="Drula E."/>
            <person name="Ayuso-Fernandez I."/>
            <person name="Pacheco R."/>
            <person name="Padilla G."/>
            <person name="Ferreira P."/>
            <person name="Barriuso J."/>
            <person name="Kellner H."/>
            <person name="Castanera R."/>
            <person name="Alfaro M."/>
            <person name="Ramirez L."/>
            <person name="Pisabarro A.G."/>
            <person name="Kuo A."/>
            <person name="Tritt A."/>
            <person name="Lipzen A."/>
            <person name="He G."/>
            <person name="Yan M."/>
            <person name="Ng V."/>
            <person name="Cullen D."/>
            <person name="Martin F."/>
            <person name="Rosso M.-N."/>
            <person name="Henrissat B."/>
            <person name="Hibbett D."/>
            <person name="Martinez A.T."/>
            <person name="Grigoriev I.V."/>
        </authorList>
    </citation>
    <scope>NUCLEOTIDE SEQUENCE</scope>
    <source>
        <strain evidence="12">CIRM-BRFM 674</strain>
    </source>
</reference>
<keyword evidence="13" id="KW-1185">Reference proteome</keyword>
<dbReference type="EC" id="2.7.11.1" evidence="1"/>
<dbReference type="Proteomes" id="UP000807469">
    <property type="component" value="Unassembled WGS sequence"/>
</dbReference>